<gene>
    <name evidence="2" type="ORF">NDU88_006511</name>
</gene>
<feature type="region of interest" description="Disordered" evidence="1">
    <location>
        <begin position="1"/>
        <end position="129"/>
    </location>
</feature>
<evidence type="ECO:0000313" key="3">
    <source>
        <dbReference type="Proteomes" id="UP001066276"/>
    </source>
</evidence>
<reference evidence="2" key="1">
    <citation type="journal article" date="2022" name="bioRxiv">
        <title>Sequencing and chromosome-scale assembly of the giantPleurodeles waltlgenome.</title>
        <authorList>
            <person name="Brown T."/>
            <person name="Elewa A."/>
            <person name="Iarovenko S."/>
            <person name="Subramanian E."/>
            <person name="Araus A.J."/>
            <person name="Petzold A."/>
            <person name="Susuki M."/>
            <person name="Suzuki K.-i.T."/>
            <person name="Hayashi T."/>
            <person name="Toyoda A."/>
            <person name="Oliveira C."/>
            <person name="Osipova E."/>
            <person name="Leigh N.D."/>
            <person name="Simon A."/>
            <person name="Yun M.H."/>
        </authorList>
    </citation>
    <scope>NUCLEOTIDE SEQUENCE</scope>
    <source>
        <strain evidence="2">20211129_DDA</strain>
        <tissue evidence="2">Liver</tissue>
    </source>
</reference>
<evidence type="ECO:0000313" key="2">
    <source>
        <dbReference type="EMBL" id="KAJ1174691.1"/>
    </source>
</evidence>
<dbReference type="EMBL" id="JANPWB010000007">
    <property type="protein sequence ID" value="KAJ1174691.1"/>
    <property type="molecule type" value="Genomic_DNA"/>
</dbReference>
<name>A0AAV7TE74_PLEWA</name>
<evidence type="ECO:0000256" key="1">
    <source>
        <dbReference type="SAM" id="MobiDB-lite"/>
    </source>
</evidence>
<sequence length="199" mass="20908">MPPDILGVGPRVKGTCGVTSPPVGIAAPACAAAPKLQGDRTSQRHQSCRAGGASRLPTGTQPASGRTHRVKRGPQRGPPLQARGPRAGEQAPPHLRRSPLLHSGSRARTQRAGNPSAAPDQPPRHRRRHVTMAPASEVQAPRISTAALGTSSRSPGSWSAAVRFKRSSVGATGALETCIAMKEPSLYLEKDFDIEKSTF</sequence>
<protein>
    <submittedName>
        <fullName evidence="2">Uncharacterized protein</fullName>
    </submittedName>
</protein>
<organism evidence="2 3">
    <name type="scientific">Pleurodeles waltl</name>
    <name type="common">Iberian ribbed newt</name>
    <dbReference type="NCBI Taxonomy" id="8319"/>
    <lineage>
        <taxon>Eukaryota</taxon>
        <taxon>Metazoa</taxon>
        <taxon>Chordata</taxon>
        <taxon>Craniata</taxon>
        <taxon>Vertebrata</taxon>
        <taxon>Euteleostomi</taxon>
        <taxon>Amphibia</taxon>
        <taxon>Batrachia</taxon>
        <taxon>Caudata</taxon>
        <taxon>Salamandroidea</taxon>
        <taxon>Salamandridae</taxon>
        <taxon>Pleurodelinae</taxon>
        <taxon>Pleurodeles</taxon>
    </lineage>
</organism>
<proteinExistence type="predicted"/>
<comment type="caution">
    <text evidence="2">The sequence shown here is derived from an EMBL/GenBank/DDBJ whole genome shotgun (WGS) entry which is preliminary data.</text>
</comment>
<keyword evidence="3" id="KW-1185">Reference proteome</keyword>
<accession>A0AAV7TE74</accession>
<dbReference type="AlphaFoldDB" id="A0AAV7TE74"/>
<dbReference type="Proteomes" id="UP001066276">
    <property type="component" value="Chromosome 4_1"/>
</dbReference>